<keyword evidence="1" id="KW-0808">Transferase</keyword>
<dbReference type="GO" id="GO:0006040">
    <property type="term" value="P:amino sugar metabolic process"/>
    <property type="evidence" value="ECO:0007669"/>
    <property type="project" value="InterPro"/>
</dbReference>
<sequence length="354" mass="39067">MDKKHYNVLGVMSGTSLDGIDVAYCTFEKHETWNFEIIAAETFSYPASWLSKLKDLVKLSPEELLYLDEDYTVFLSEVINAFISKNNISGLDAVCSHGHTALHQPENKLTYQIGNLPKLATLLNEKVVCDFRVEDVALGGQGAPLVPIGDQFLFPQYDFCLNLGGFANISMQNNGKRIAYDICPVNIVLNHYVSALGLEYDDGGQIAASGVIHQPLLEVLNALDFYKSPYPKSLGLEWVKTEILPLIDTYQLSIQDILSTVVEHVALQISNEINKKRDASVLTTGGGAFNTFLMETLAHNSHNQIVIPDTAFVENKEALIFAFLGVLKLRGENNCLSSVTGAVKDHSSGKIYYP</sequence>
<dbReference type="Gene3D" id="3.30.420.40">
    <property type="match status" value="2"/>
</dbReference>
<dbReference type="GO" id="GO:0009254">
    <property type="term" value="P:peptidoglycan turnover"/>
    <property type="evidence" value="ECO:0007669"/>
    <property type="project" value="InterPro"/>
</dbReference>
<dbReference type="EC" id="2.7.1.170" evidence="1"/>
<dbReference type="GO" id="GO:0005524">
    <property type="term" value="F:ATP binding"/>
    <property type="evidence" value="ECO:0007669"/>
    <property type="project" value="InterPro"/>
</dbReference>
<keyword evidence="2" id="KW-1185">Reference proteome</keyword>
<accession>A0A934NKG5</accession>
<dbReference type="Proteomes" id="UP000662373">
    <property type="component" value="Unassembled WGS sequence"/>
</dbReference>
<proteinExistence type="predicted"/>
<evidence type="ECO:0000313" key="2">
    <source>
        <dbReference type="Proteomes" id="UP000662373"/>
    </source>
</evidence>
<organism evidence="1 2">
    <name type="scientific">Gelidibacter salicanalis</name>
    <dbReference type="NCBI Taxonomy" id="291193"/>
    <lineage>
        <taxon>Bacteria</taxon>
        <taxon>Pseudomonadati</taxon>
        <taxon>Bacteroidota</taxon>
        <taxon>Flavobacteriia</taxon>
        <taxon>Flavobacteriales</taxon>
        <taxon>Flavobacteriaceae</taxon>
        <taxon>Gelidibacter</taxon>
    </lineage>
</organism>
<gene>
    <name evidence="1" type="ORF">JEM65_07400</name>
</gene>
<dbReference type="Pfam" id="PF03702">
    <property type="entry name" value="AnmK"/>
    <property type="match status" value="1"/>
</dbReference>
<dbReference type="InterPro" id="IPR005338">
    <property type="entry name" value="Anhydro_N_Ac-Mur_kinase"/>
</dbReference>
<dbReference type="PANTHER" id="PTHR30605">
    <property type="entry name" value="ANHYDRO-N-ACETYLMURAMIC ACID KINASE"/>
    <property type="match status" value="1"/>
</dbReference>
<dbReference type="PANTHER" id="PTHR30605:SF0">
    <property type="entry name" value="ANHYDRO-N-ACETYLMURAMIC ACID KINASE"/>
    <property type="match status" value="1"/>
</dbReference>
<dbReference type="RefSeq" id="WP_199598311.1">
    <property type="nucleotide sequence ID" value="NZ_JAEHJZ010000013.1"/>
</dbReference>
<reference evidence="1 2" key="1">
    <citation type="submission" date="2020-09" db="EMBL/GenBank/DDBJ databases">
        <title>Draft genome of Gelidibacter salicanalis PAMC21136.</title>
        <authorList>
            <person name="Park H."/>
        </authorList>
    </citation>
    <scope>NUCLEOTIDE SEQUENCE [LARGE SCALE GENOMIC DNA]</scope>
    <source>
        <strain evidence="1 2">PAMC21136</strain>
    </source>
</reference>
<dbReference type="InterPro" id="IPR043129">
    <property type="entry name" value="ATPase_NBD"/>
</dbReference>
<evidence type="ECO:0000313" key="1">
    <source>
        <dbReference type="EMBL" id="MBJ7880472.1"/>
    </source>
</evidence>
<name>A0A934NKG5_9FLAO</name>
<comment type="caution">
    <text evidence="1">The sequence shown here is derived from an EMBL/GenBank/DDBJ whole genome shotgun (WGS) entry which is preliminary data.</text>
</comment>
<dbReference type="GO" id="GO:0016773">
    <property type="term" value="F:phosphotransferase activity, alcohol group as acceptor"/>
    <property type="evidence" value="ECO:0007669"/>
    <property type="project" value="InterPro"/>
</dbReference>
<keyword evidence="1" id="KW-0418">Kinase</keyword>
<dbReference type="NCBIfam" id="NF007144">
    <property type="entry name" value="PRK09585.2-3"/>
    <property type="match status" value="1"/>
</dbReference>
<dbReference type="AlphaFoldDB" id="A0A934NKG5"/>
<protein>
    <submittedName>
        <fullName evidence="1">Anhydro-N-acetylmuramic acid kinase</fullName>
        <ecNumber evidence="1">2.7.1.170</ecNumber>
    </submittedName>
</protein>
<dbReference type="GO" id="GO:0016301">
    <property type="term" value="F:kinase activity"/>
    <property type="evidence" value="ECO:0007669"/>
    <property type="project" value="UniProtKB-KW"/>
</dbReference>
<dbReference type="SUPFAM" id="SSF53067">
    <property type="entry name" value="Actin-like ATPase domain"/>
    <property type="match status" value="1"/>
</dbReference>
<dbReference type="EMBL" id="JAEHJZ010000013">
    <property type="protein sequence ID" value="MBJ7880472.1"/>
    <property type="molecule type" value="Genomic_DNA"/>
</dbReference>